<comment type="similarity">
    <text evidence="1">Belongs to the HyuE racemase family.</text>
</comment>
<dbReference type="GO" id="GO:0047661">
    <property type="term" value="F:amino-acid racemase activity"/>
    <property type="evidence" value="ECO:0007669"/>
    <property type="project" value="InterPro"/>
</dbReference>
<dbReference type="EMBL" id="JAGPYM010000003">
    <property type="protein sequence ID" value="KAH6897319.1"/>
    <property type="molecule type" value="Genomic_DNA"/>
</dbReference>
<evidence type="ECO:0000313" key="2">
    <source>
        <dbReference type="EMBL" id="KAH6897319.1"/>
    </source>
</evidence>
<dbReference type="Proteomes" id="UP000777438">
    <property type="component" value="Unassembled WGS sequence"/>
</dbReference>
<dbReference type="InterPro" id="IPR015942">
    <property type="entry name" value="Asp/Glu/hydantoin_racemase"/>
</dbReference>
<dbReference type="Gene3D" id="3.40.50.12500">
    <property type="match status" value="1"/>
</dbReference>
<sequence>MAESHPQQRLRILVLNPNSSDSMTKGMVAAVEKLSLQDSIELVTYTAPAAAPASIDDQRDIDSSTQAVLDDANLAEDLKSSKYDAVLVACFSVHPLVSSLAKYQHLAVTGILEASIATALSLNPAPVNSERWGIVTTGTFWEEHLGNGVKKFLGQDTRAGNERFAGVFSTGLTAGDFHTISPEEVRVKLKNATKKLLASGNVSCVVMGCGGMAGLEDVIRTTAVDVYGKPTGEQVYIIDGVKAGILQLEQAIRSQRAFR</sequence>
<dbReference type="InterPro" id="IPR053714">
    <property type="entry name" value="Iso_Racemase_Enz_sf"/>
</dbReference>
<protein>
    <submittedName>
        <fullName evidence="2">Asp/Glu/hydantoin racemase</fullName>
    </submittedName>
</protein>
<organism evidence="2 3">
    <name type="scientific">Thelonectria olida</name>
    <dbReference type="NCBI Taxonomy" id="1576542"/>
    <lineage>
        <taxon>Eukaryota</taxon>
        <taxon>Fungi</taxon>
        <taxon>Dikarya</taxon>
        <taxon>Ascomycota</taxon>
        <taxon>Pezizomycotina</taxon>
        <taxon>Sordariomycetes</taxon>
        <taxon>Hypocreomycetidae</taxon>
        <taxon>Hypocreales</taxon>
        <taxon>Nectriaceae</taxon>
        <taxon>Thelonectria</taxon>
    </lineage>
</organism>
<dbReference type="Pfam" id="PF01177">
    <property type="entry name" value="Asp_Glu_race"/>
    <property type="match status" value="1"/>
</dbReference>
<name>A0A9P8WI71_9HYPO</name>
<dbReference type="OrthoDB" id="412018at2759"/>
<comment type="caution">
    <text evidence="2">The sequence shown here is derived from an EMBL/GenBank/DDBJ whole genome shotgun (WGS) entry which is preliminary data.</text>
</comment>
<dbReference type="AlphaFoldDB" id="A0A9P8WI71"/>
<evidence type="ECO:0000256" key="1">
    <source>
        <dbReference type="ARBA" id="ARBA00038414"/>
    </source>
</evidence>
<proteinExistence type="inferred from homology"/>
<dbReference type="PANTHER" id="PTHR28047">
    <property type="entry name" value="PROTEIN DCG1"/>
    <property type="match status" value="1"/>
</dbReference>
<keyword evidence="3" id="KW-1185">Reference proteome</keyword>
<reference evidence="2 3" key="1">
    <citation type="journal article" date="2021" name="Nat. Commun.">
        <title>Genetic determinants of endophytism in the Arabidopsis root mycobiome.</title>
        <authorList>
            <person name="Mesny F."/>
            <person name="Miyauchi S."/>
            <person name="Thiergart T."/>
            <person name="Pickel B."/>
            <person name="Atanasova L."/>
            <person name="Karlsson M."/>
            <person name="Huettel B."/>
            <person name="Barry K.W."/>
            <person name="Haridas S."/>
            <person name="Chen C."/>
            <person name="Bauer D."/>
            <person name="Andreopoulos W."/>
            <person name="Pangilinan J."/>
            <person name="LaButti K."/>
            <person name="Riley R."/>
            <person name="Lipzen A."/>
            <person name="Clum A."/>
            <person name="Drula E."/>
            <person name="Henrissat B."/>
            <person name="Kohler A."/>
            <person name="Grigoriev I.V."/>
            <person name="Martin F.M."/>
            <person name="Hacquard S."/>
        </authorList>
    </citation>
    <scope>NUCLEOTIDE SEQUENCE [LARGE SCALE GENOMIC DNA]</scope>
    <source>
        <strain evidence="2 3">MPI-CAGE-CH-0241</strain>
    </source>
</reference>
<gene>
    <name evidence="2" type="ORF">B0T10DRAFT_506902</name>
</gene>
<accession>A0A9P8WI71</accession>
<dbReference type="PANTHER" id="PTHR28047:SF5">
    <property type="entry name" value="PROTEIN DCG1"/>
    <property type="match status" value="1"/>
</dbReference>
<dbReference type="InterPro" id="IPR052186">
    <property type="entry name" value="Hydantoin_racemase-like"/>
</dbReference>
<evidence type="ECO:0000313" key="3">
    <source>
        <dbReference type="Proteomes" id="UP000777438"/>
    </source>
</evidence>